<dbReference type="Pfam" id="PF13576">
    <property type="entry name" value="Pentapeptide_3"/>
    <property type="match status" value="1"/>
</dbReference>
<gene>
    <name evidence="1" type="ORF">ACFSJG_14905</name>
</gene>
<name>A0ABW4P666_9NOCA</name>
<proteinExistence type="predicted"/>
<accession>A0ABW4P666</accession>
<dbReference type="InterPro" id="IPR001646">
    <property type="entry name" value="5peptide_repeat"/>
</dbReference>
<sequence>MNRSAITTLRRRWSDSDVDDLRGQLLAQSRIVTPPHTVAARWPQTDDGLVDLRGLTVGDGGLDIRFVTLHNVDLSFARGAISAFESDLFDCRFDSVALTRQPRVNRRVERCTFRDATLSRLAVGPTVVDCDFTGATARRLRSVPNTRFERCVFDGADLSGAEFRDASFVDCMFRDARFSATTTFERCAFTRTDIEFGMSRVMRTTIDGVATADRWDGETDAEAALDRYVARYARGVTAGDSATMPLDPE</sequence>
<comment type="caution">
    <text evidence="1">The sequence shown here is derived from an EMBL/GenBank/DDBJ whole genome shotgun (WGS) entry which is preliminary data.</text>
</comment>
<dbReference type="EMBL" id="JBHUFB010000012">
    <property type="protein sequence ID" value="MFD1813508.1"/>
    <property type="molecule type" value="Genomic_DNA"/>
</dbReference>
<protein>
    <submittedName>
        <fullName evidence="1">Pentapeptide repeat-containing protein</fullName>
    </submittedName>
</protein>
<dbReference type="Proteomes" id="UP001597286">
    <property type="component" value="Unassembled WGS sequence"/>
</dbReference>
<keyword evidence="2" id="KW-1185">Reference proteome</keyword>
<dbReference type="SUPFAM" id="SSF141571">
    <property type="entry name" value="Pentapeptide repeat-like"/>
    <property type="match status" value="1"/>
</dbReference>
<evidence type="ECO:0000313" key="2">
    <source>
        <dbReference type="Proteomes" id="UP001597286"/>
    </source>
</evidence>
<reference evidence="2" key="1">
    <citation type="journal article" date="2019" name="Int. J. Syst. Evol. Microbiol.">
        <title>The Global Catalogue of Microorganisms (GCM) 10K type strain sequencing project: providing services to taxonomists for standard genome sequencing and annotation.</title>
        <authorList>
            <consortium name="The Broad Institute Genomics Platform"/>
            <consortium name="The Broad Institute Genome Sequencing Center for Infectious Disease"/>
            <person name="Wu L."/>
            <person name="Ma J."/>
        </authorList>
    </citation>
    <scope>NUCLEOTIDE SEQUENCE [LARGE SCALE GENOMIC DNA]</scope>
    <source>
        <strain evidence="2">DT72</strain>
    </source>
</reference>
<organism evidence="1 2">
    <name type="scientific">Rhodococcus gannanensis</name>
    <dbReference type="NCBI Taxonomy" id="1960308"/>
    <lineage>
        <taxon>Bacteria</taxon>
        <taxon>Bacillati</taxon>
        <taxon>Actinomycetota</taxon>
        <taxon>Actinomycetes</taxon>
        <taxon>Mycobacteriales</taxon>
        <taxon>Nocardiaceae</taxon>
        <taxon>Rhodococcus</taxon>
    </lineage>
</organism>
<evidence type="ECO:0000313" key="1">
    <source>
        <dbReference type="EMBL" id="MFD1813508.1"/>
    </source>
</evidence>
<dbReference type="RefSeq" id="WP_378486019.1">
    <property type="nucleotide sequence ID" value="NZ_JBHUFB010000012.1"/>
</dbReference>
<dbReference type="Gene3D" id="2.160.20.80">
    <property type="entry name" value="E3 ubiquitin-protein ligase SopA"/>
    <property type="match status" value="1"/>
</dbReference>